<evidence type="ECO:0000313" key="2">
    <source>
        <dbReference type="EMBL" id="PHL00150.1"/>
    </source>
</evidence>
<dbReference type="Proteomes" id="UP000226437">
    <property type="component" value="Unassembled WGS sequence"/>
</dbReference>
<proteinExistence type="predicted"/>
<reference evidence="2 3" key="1">
    <citation type="submission" date="2017-10" db="EMBL/GenBank/DDBJ databases">
        <title>The draft genome sequence of Lewinella marina KCTC 32374.</title>
        <authorList>
            <person name="Wang K."/>
        </authorList>
    </citation>
    <scope>NUCLEOTIDE SEQUENCE [LARGE SCALE GENOMIC DNA]</scope>
    <source>
        <strain evidence="2 3">MKG-38</strain>
    </source>
</reference>
<name>A0A2G0CJJ4_9BACT</name>
<evidence type="ECO:0000256" key="1">
    <source>
        <dbReference type="SAM" id="MobiDB-lite"/>
    </source>
</evidence>
<feature type="compositionally biased region" description="Basic and acidic residues" evidence="1">
    <location>
        <begin position="282"/>
        <end position="300"/>
    </location>
</feature>
<evidence type="ECO:0000313" key="3">
    <source>
        <dbReference type="Proteomes" id="UP000226437"/>
    </source>
</evidence>
<gene>
    <name evidence="2" type="ORF">CGL56_03670</name>
</gene>
<dbReference type="AlphaFoldDB" id="A0A2G0CJJ4"/>
<comment type="caution">
    <text evidence="2">The sequence shown here is derived from an EMBL/GenBank/DDBJ whole genome shotgun (WGS) entry which is preliminary data.</text>
</comment>
<keyword evidence="3" id="KW-1185">Reference proteome</keyword>
<organism evidence="2 3">
    <name type="scientific">Neolewinella marina</name>
    <dbReference type="NCBI Taxonomy" id="438751"/>
    <lineage>
        <taxon>Bacteria</taxon>
        <taxon>Pseudomonadati</taxon>
        <taxon>Bacteroidota</taxon>
        <taxon>Saprospiria</taxon>
        <taxon>Saprospirales</taxon>
        <taxon>Lewinellaceae</taxon>
        <taxon>Neolewinella</taxon>
    </lineage>
</organism>
<dbReference type="EMBL" id="PDLO01000001">
    <property type="protein sequence ID" value="PHL00150.1"/>
    <property type="molecule type" value="Genomic_DNA"/>
</dbReference>
<feature type="region of interest" description="Disordered" evidence="1">
    <location>
        <begin position="282"/>
        <end position="312"/>
    </location>
</feature>
<protein>
    <submittedName>
        <fullName evidence="2">Uncharacterized protein</fullName>
    </submittedName>
</protein>
<accession>A0A2G0CJJ4</accession>
<feature type="compositionally biased region" description="Gly residues" evidence="1">
    <location>
        <begin position="301"/>
        <end position="312"/>
    </location>
</feature>
<sequence length="312" mass="35290">MFFLLLVFAAPGLFAQTGRLSGEDRAALAAAEGRLAALVETIYTDSSEVDRFTACRDLIKELVTALDRPHSFEYAFDEVPGLSIQYPEDRSFRIFTWELFVDRETYRHYGALQRNTAELELIPLVDRGESWLENPENAVVKADNWLGYVVYDIEGGGSYRGRPYYFVFGYDSYDTYRRRKILDVLSFDSAGKPVFGLPIFDTYTDNNLLLEGRARLILTYGAEATVALRFDPELGGVVFENLVMMPGNHGEGPVSMPDGSYHLLRLEEDGRWHEEEQIFTHKYEEAPREVPKPSEGRDIIGRGGKPKSGGGR</sequence>